<dbReference type="PANTHER" id="PTHR43433">
    <property type="entry name" value="HYDROLASE, ALPHA/BETA FOLD FAMILY PROTEIN"/>
    <property type="match status" value="1"/>
</dbReference>
<evidence type="ECO:0000313" key="3">
    <source>
        <dbReference type="Proteomes" id="UP001165341"/>
    </source>
</evidence>
<keyword evidence="2" id="KW-0378">Hydrolase</keyword>
<dbReference type="EMBL" id="JALGAR010000007">
    <property type="protein sequence ID" value="MCI4659889.1"/>
    <property type="molecule type" value="Genomic_DNA"/>
</dbReference>
<organism evidence="2 3">
    <name type="scientific">Cryobacterium zhongshanensis</name>
    <dbReference type="NCBI Taxonomy" id="2928153"/>
    <lineage>
        <taxon>Bacteria</taxon>
        <taxon>Bacillati</taxon>
        <taxon>Actinomycetota</taxon>
        <taxon>Actinomycetes</taxon>
        <taxon>Micrococcales</taxon>
        <taxon>Microbacteriaceae</taxon>
        <taxon>Cryobacterium</taxon>
    </lineage>
</organism>
<dbReference type="InterPro" id="IPR000073">
    <property type="entry name" value="AB_hydrolase_1"/>
</dbReference>
<dbReference type="InterPro" id="IPR050471">
    <property type="entry name" value="AB_hydrolase"/>
</dbReference>
<sequence>MPEFVRSADGTQIAFERAGSGDPVIVIGGAFNTRSSPYPLVTLLAEHFTVFTYDRRGKGDSPETHPYAVEREIEDLAALVAVAGGAAGVYGHSSGAILAIEAAAAGAHVTRLAVYEPPYTADPEHPAPADDLGLQAALDAGDPATAATLFLRITGMDDAAVGFITSAPFWPGLVHLAPTLPHELALTADGVPPVGRLAAITAPTLALAGGRSPAWAARAAEAVASSVADGSVLTVPGQDHDVDQTVLAPLLAEFFLGR</sequence>
<gene>
    <name evidence="2" type="ORF">MQH31_18940</name>
</gene>
<evidence type="ECO:0000313" key="2">
    <source>
        <dbReference type="EMBL" id="MCI4659889.1"/>
    </source>
</evidence>
<dbReference type="Proteomes" id="UP001165341">
    <property type="component" value="Unassembled WGS sequence"/>
</dbReference>
<dbReference type="PANTHER" id="PTHR43433:SF5">
    <property type="entry name" value="AB HYDROLASE-1 DOMAIN-CONTAINING PROTEIN"/>
    <property type="match status" value="1"/>
</dbReference>
<dbReference type="RefSeq" id="WP_243013342.1">
    <property type="nucleotide sequence ID" value="NZ_JALGAR010000007.1"/>
</dbReference>
<evidence type="ECO:0000259" key="1">
    <source>
        <dbReference type="Pfam" id="PF12697"/>
    </source>
</evidence>
<dbReference type="Pfam" id="PF12697">
    <property type="entry name" value="Abhydrolase_6"/>
    <property type="match status" value="1"/>
</dbReference>
<reference evidence="2" key="1">
    <citation type="submission" date="2022-03" db="EMBL/GenBank/DDBJ databases">
        <title>Cryobacterium sp. nov. strain ZS14-85, isolated from Antarctic soil.</title>
        <authorList>
            <person name="Li J."/>
            <person name="Niu G."/>
        </authorList>
    </citation>
    <scope>NUCLEOTIDE SEQUENCE</scope>
    <source>
        <strain evidence="2">ZS14-85</strain>
    </source>
</reference>
<dbReference type="InterPro" id="IPR029058">
    <property type="entry name" value="AB_hydrolase_fold"/>
</dbReference>
<protein>
    <submittedName>
        <fullName evidence="2">Alpha/beta hydrolase</fullName>
    </submittedName>
</protein>
<proteinExistence type="predicted"/>
<feature type="domain" description="AB hydrolase-1" evidence="1">
    <location>
        <begin position="28"/>
        <end position="241"/>
    </location>
</feature>
<dbReference type="Gene3D" id="3.40.50.1820">
    <property type="entry name" value="alpha/beta hydrolase"/>
    <property type="match status" value="1"/>
</dbReference>
<keyword evidence="3" id="KW-1185">Reference proteome</keyword>
<name>A0AA41UIT2_9MICO</name>
<dbReference type="SUPFAM" id="SSF53474">
    <property type="entry name" value="alpha/beta-Hydrolases"/>
    <property type="match status" value="1"/>
</dbReference>
<comment type="caution">
    <text evidence="2">The sequence shown here is derived from an EMBL/GenBank/DDBJ whole genome shotgun (WGS) entry which is preliminary data.</text>
</comment>
<accession>A0AA41UIT2</accession>
<dbReference type="AlphaFoldDB" id="A0AA41UIT2"/>
<dbReference type="GO" id="GO:0016787">
    <property type="term" value="F:hydrolase activity"/>
    <property type="evidence" value="ECO:0007669"/>
    <property type="project" value="UniProtKB-KW"/>
</dbReference>